<dbReference type="InterPro" id="IPR008207">
    <property type="entry name" value="Sig_transdc_His_kin_Hpt_dom"/>
</dbReference>
<evidence type="ECO:0000256" key="1">
    <source>
        <dbReference type="ARBA" id="ARBA00023012"/>
    </source>
</evidence>
<organism evidence="4 5">
    <name type="scientific">Thiocapsa imhoffii</name>
    <dbReference type="NCBI Taxonomy" id="382777"/>
    <lineage>
        <taxon>Bacteria</taxon>
        <taxon>Pseudomonadati</taxon>
        <taxon>Pseudomonadota</taxon>
        <taxon>Gammaproteobacteria</taxon>
        <taxon>Chromatiales</taxon>
        <taxon>Chromatiaceae</taxon>
        <taxon>Thiocapsa</taxon>
    </lineage>
</organism>
<evidence type="ECO:0000256" key="2">
    <source>
        <dbReference type="PROSITE-ProRule" id="PRU00110"/>
    </source>
</evidence>
<sequence>MDDPNLQTGPLPVRDAALALEQTGGDAALAEELFSALLDGLPDELAQLAVCHHESDWVGLAEYAHQIRGATRYCGVPALDAAVATLERTARLGDSVLIEDGMTGVTTEVDRLFAIARPHPGAT</sequence>
<evidence type="ECO:0000259" key="3">
    <source>
        <dbReference type="PROSITE" id="PS50894"/>
    </source>
</evidence>
<gene>
    <name evidence="4" type="ORF">CKO25_11700</name>
</gene>
<dbReference type="RefSeq" id="WP_200388100.1">
    <property type="nucleotide sequence ID" value="NZ_NRSD01000011.1"/>
</dbReference>
<proteinExistence type="predicted"/>
<accession>A0A9X1B9R6</accession>
<evidence type="ECO:0000313" key="4">
    <source>
        <dbReference type="EMBL" id="MBK1645291.1"/>
    </source>
</evidence>
<dbReference type="PROSITE" id="PS50894">
    <property type="entry name" value="HPT"/>
    <property type="match status" value="1"/>
</dbReference>
<keyword evidence="1" id="KW-0902">Two-component regulatory system</keyword>
<dbReference type="Gene3D" id="1.20.120.160">
    <property type="entry name" value="HPT domain"/>
    <property type="match status" value="1"/>
</dbReference>
<name>A0A9X1B9R6_9GAMM</name>
<dbReference type="SUPFAM" id="SSF47226">
    <property type="entry name" value="Histidine-containing phosphotransfer domain, HPT domain"/>
    <property type="match status" value="1"/>
</dbReference>
<dbReference type="Proteomes" id="UP001138802">
    <property type="component" value="Unassembled WGS sequence"/>
</dbReference>
<protein>
    <recommendedName>
        <fullName evidence="3">HPt domain-containing protein</fullName>
    </recommendedName>
</protein>
<feature type="modified residue" description="Phosphohistidine" evidence="2">
    <location>
        <position position="65"/>
    </location>
</feature>
<evidence type="ECO:0000313" key="5">
    <source>
        <dbReference type="Proteomes" id="UP001138802"/>
    </source>
</evidence>
<feature type="domain" description="HPt" evidence="3">
    <location>
        <begin position="26"/>
        <end position="119"/>
    </location>
</feature>
<keyword evidence="5" id="KW-1185">Reference proteome</keyword>
<dbReference type="EMBL" id="NRSD01000011">
    <property type="protein sequence ID" value="MBK1645291.1"/>
    <property type="molecule type" value="Genomic_DNA"/>
</dbReference>
<keyword evidence="2" id="KW-0597">Phosphoprotein</keyword>
<dbReference type="InterPro" id="IPR036641">
    <property type="entry name" value="HPT_dom_sf"/>
</dbReference>
<reference evidence="4 5" key="1">
    <citation type="journal article" date="2020" name="Microorganisms">
        <title>Osmotic Adaptation and Compatible Solute Biosynthesis of Phototrophic Bacteria as Revealed from Genome Analyses.</title>
        <authorList>
            <person name="Imhoff J.F."/>
            <person name="Rahn T."/>
            <person name="Kunzel S."/>
            <person name="Keller A."/>
            <person name="Neulinger S.C."/>
        </authorList>
    </citation>
    <scope>NUCLEOTIDE SEQUENCE [LARGE SCALE GENOMIC DNA]</scope>
    <source>
        <strain evidence="4 5">DSM 21303</strain>
    </source>
</reference>
<comment type="caution">
    <text evidence="4">The sequence shown here is derived from an EMBL/GenBank/DDBJ whole genome shotgun (WGS) entry which is preliminary data.</text>
</comment>
<dbReference type="GO" id="GO:0000160">
    <property type="term" value="P:phosphorelay signal transduction system"/>
    <property type="evidence" value="ECO:0007669"/>
    <property type="project" value="UniProtKB-KW"/>
</dbReference>
<dbReference type="Pfam" id="PF01627">
    <property type="entry name" value="Hpt"/>
    <property type="match status" value="1"/>
</dbReference>
<dbReference type="AlphaFoldDB" id="A0A9X1B9R6"/>
<dbReference type="GO" id="GO:0004672">
    <property type="term" value="F:protein kinase activity"/>
    <property type="evidence" value="ECO:0007669"/>
    <property type="project" value="UniProtKB-ARBA"/>
</dbReference>